<protein>
    <submittedName>
        <fullName evidence="2">Unnamed protein product</fullName>
    </submittedName>
</protein>
<evidence type="ECO:0000256" key="1">
    <source>
        <dbReference type="SAM" id="MobiDB-lite"/>
    </source>
</evidence>
<evidence type="ECO:0000313" key="3">
    <source>
        <dbReference type="Proteomes" id="UP001165083"/>
    </source>
</evidence>
<feature type="region of interest" description="Disordered" evidence="1">
    <location>
        <begin position="253"/>
        <end position="307"/>
    </location>
</feature>
<dbReference type="EMBL" id="BSXW01012493">
    <property type="protein sequence ID" value="GMF65688.1"/>
    <property type="molecule type" value="Genomic_DNA"/>
</dbReference>
<dbReference type="OrthoDB" id="168136at2759"/>
<accession>A0A9W6YIV2</accession>
<dbReference type="AlphaFoldDB" id="A0A9W6YIV2"/>
<keyword evidence="3" id="KW-1185">Reference proteome</keyword>
<proteinExistence type="predicted"/>
<evidence type="ECO:0000313" key="2">
    <source>
        <dbReference type="EMBL" id="GMF65688.1"/>
    </source>
</evidence>
<feature type="compositionally biased region" description="Low complexity" evidence="1">
    <location>
        <begin position="297"/>
        <end position="307"/>
    </location>
</feature>
<name>A0A9W6YIV2_9STRA</name>
<reference evidence="2" key="1">
    <citation type="submission" date="2023-04" db="EMBL/GenBank/DDBJ databases">
        <title>Phytophthora lilii NBRC 32176.</title>
        <authorList>
            <person name="Ichikawa N."/>
            <person name="Sato H."/>
            <person name="Tonouchi N."/>
        </authorList>
    </citation>
    <scope>NUCLEOTIDE SEQUENCE</scope>
    <source>
        <strain evidence="2">NBRC 32176</strain>
    </source>
</reference>
<comment type="caution">
    <text evidence="2">The sequence shown here is derived from an EMBL/GenBank/DDBJ whole genome shotgun (WGS) entry which is preliminary data.</text>
</comment>
<organism evidence="2 3">
    <name type="scientific">Phytophthora lilii</name>
    <dbReference type="NCBI Taxonomy" id="2077276"/>
    <lineage>
        <taxon>Eukaryota</taxon>
        <taxon>Sar</taxon>
        <taxon>Stramenopiles</taxon>
        <taxon>Oomycota</taxon>
        <taxon>Peronosporomycetes</taxon>
        <taxon>Peronosporales</taxon>
        <taxon>Peronosporaceae</taxon>
        <taxon>Phytophthora</taxon>
    </lineage>
</organism>
<dbReference type="Proteomes" id="UP001165083">
    <property type="component" value="Unassembled WGS sequence"/>
</dbReference>
<gene>
    <name evidence="2" type="ORF">Plil01_001831100</name>
</gene>
<sequence length="365" mass="41490">MNRLVARLGDLADSAYHEPEPLLADEDDVSCTAVRTSENRQQLERLKEEVCEYRAQVVEDGSVTSAPSCKGTPRPPPPDTTERINVALAQLDELHAEMFQLKQCLVQENQSFRRHLESLVSQQMAHIREKQDNETERIHEEMDEIRSGMCGILKDMHRLKERTKYLVPSMARVGPRMSRSNPNGPPPLQSRVFGMSSGDLEEERYTSTPAANPHSTGYSITMATRQCQDELPHYEHGYDDDCYCPGVLPSQMETPYARPGRPRSPRSSNSSDDDNWRMFSPEAPPATGQRAAQPCESPHYSSRSSSISDRLSVYGGTSLVHVFRRPVVPCAQGSWREDARRLWPQWRFINMNCSRLRRRACGTKR</sequence>
<feature type="region of interest" description="Disordered" evidence="1">
    <location>
        <begin position="173"/>
        <end position="194"/>
    </location>
</feature>
<feature type="region of interest" description="Disordered" evidence="1">
    <location>
        <begin position="62"/>
        <end position="81"/>
    </location>
</feature>